<organism evidence="2 3">
    <name type="scientific">Streptomyces pini</name>
    <dbReference type="NCBI Taxonomy" id="1520580"/>
    <lineage>
        <taxon>Bacteria</taxon>
        <taxon>Bacillati</taxon>
        <taxon>Actinomycetota</taxon>
        <taxon>Actinomycetes</taxon>
        <taxon>Kitasatosporales</taxon>
        <taxon>Streptomycetaceae</taxon>
        <taxon>Streptomyces</taxon>
    </lineage>
</organism>
<feature type="region of interest" description="Disordered" evidence="1">
    <location>
        <begin position="39"/>
        <end position="59"/>
    </location>
</feature>
<dbReference type="Proteomes" id="UP000198928">
    <property type="component" value="Unassembled WGS sequence"/>
</dbReference>
<proteinExistence type="predicted"/>
<gene>
    <name evidence="2" type="ORF">SAMN05192584_1029</name>
</gene>
<evidence type="ECO:0000313" key="3">
    <source>
        <dbReference type="Proteomes" id="UP000198928"/>
    </source>
</evidence>
<sequence length="81" mass="9025">MPVAGDPCRTGRPRPYGALGIPPLSTLRFFRPLREFAMDATARRRPRHTARDHHDNADRRNAAAALQRALDRRDNGGATGH</sequence>
<feature type="region of interest" description="Disordered" evidence="1">
    <location>
        <begin position="1"/>
        <end position="20"/>
    </location>
</feature>
<dbReference type="AlphaFoldDB" id="A0A1I3UXS0"/>
<reference evidence="3" key="1">
    <citation type="submission" date="2016-10" db="EMBL/GenBank/DDBJ databases">
        <authorList>
            <person name="Varghese N."/>
            <person name="Submissions S."/>
        </authorList>
    </citation>
    <scope>NUCLEOTIDE SEQUENCE [LARGE SCALE GENOMIC DNA]</scope>
    <source>
        <strain evidence="3">PL19</strain>
    </source>
</reference>
<dbReference type="EMBL" id="FOSG01000002">
    <property type="protein sequence ID" value="SFJ87469.1"/>
    <property type="molecule type" value="Genomic_DNA"/>
</dbReference>
<keyword evidence="3" id="KW-1185">Reference proteome</keyword>
<accession>A0A1I3UXS0</accession>
<evidence type="ECO:0000256" key="1">
    <source>
        <dbReference type="SAM" id="MobiDB-lite"/>
    </source>
</evidence>
<protein>
    <submittedName>
        <fullName evidence="2">Uncharacterized protein</fullName>
    </submittedName>
</protein>
<name>A0A1I3UXS0_9ACTN</name>
<evidence type="ECO:0000313" key="2">
    <source>
        <dbReference type="EMBL" id="SFJ87469.1"/>
    </source>
</evidence>